<sequence length="260" mass="27807">MLLLVIGPVIGATSACEDPPKPTKITVVPDAAPPTPPAREGCARTGSMDALDGDPTCVVPRPPEDTMRAVLKNLSLTMTVEPEVIAGSATRITVTITNTAPVETTVLLEAKPRSWSPRPDWTRVSGIPEAIATGESTPRLLFPSSTTDSFDRDVDAVPLVANTIDKNATSSVLAVHLRPGGKLTHDMQWFAYRIPAPAPIVKDDAGHRYVPKTSAQNLPAGEYSVNVDLPLYGLSKEERKLTTRIRVVPATLPDGGTRHR</sequence>
<dbReference type="AlphaFoldDB" id="A0A0K1PJP2"/>
<evidence type="ECO:0000313" key="2">
    <source>
        <dbReference type="EMBL" id="AKU93735.1"/>
    </source>
</evidence>
<keyword evidence="3" id="KW-1185">Reference proteome</keyword>
<evidence type="ECO:0000256" key="1">
    <source>
        <dbReference type="SAM" id="MobiDB-lite"/>
    </source>
</evidence>
<reference evidence="2 3" key="1">
    <citation type="submission" date="2015-08" db="EMBL/GenBank/DDBJ databases">
        <authorList>
            <person name="Babu N.S."/>
            <person name="Beckwith C.J."/>
            <person name="Beseler K.G."/>
            <person name="Brison A."/>
            <person name="Carone J.V."/>
            <person name="Caskin T.P."/>
            <person name="Diamond M."/>
            <person name="Durham M.E."/>
            <person name="Foxe J.M."/>
            <person name="Go M."/>
            <person name="Henderson B.A."/>
            <person name="Jones I.B."/>
            <person name="McGettigan J.A."/>
            <person name="Micheletti S.J."/>
            <person name="Nasrallah M.E."/>
            <person name="Ortiz D."/>
            <person name="Piller C.R."/>
            <person name="Privatt S.R."/>
            <person name="Schneider S.L."/>
            <person name="Sharp S."/>
            <person name="Smith T.C."/>
            <person name="Stanton J.D."/>
            <person name="Ullery H.E."/>
            <person name="Wilson R.J."/>
            <person name="Serrano M.G."/>
            <person name="Buck G."/>
            <person name="Lee V."/>
            <person name="Wang Y."/>
            <person name="Carvalho R."/>
            <person name="Voegtly L."/>
            <person name="Shi R."/>
            <person name="Duckworth R."/>
            <person name="Johnson A."/>
            <person name="Loviza R."/>
            <person name="Walstead R."/>
            <person name="Shah Z."/>
            <person name="Kiflezghi M."/>
            <person name="Wade K."/>
            <person name="Ball S.L."/>
            <person name="Bradley K.W."/>
            <person name="Asai D.J."/>
            <person name="Bowman C.A."/>
            <person name="Russell D.A."/>
            <person name="Pope W.H."/>
            <person name="Jacobs-Sera D."/>
            <person name="Hendrix R.W."/>
            <person name="Hatfull G.F."/>
        </authorList>
    </citation>
    <scope>NUCLEOTIDE SEQUENCE [LARGE SCALE GENOMIC DNA]</scope>
    <source>
        <strain evidence="2 3">DSM 27648</strain>
    </source>
</reference>
<dbReference type="EMBL" id="CP012333">
    <property type="protein sequence ID" value="AKU93735.1"/>
    <property type="molecule type" value="Genomic_DNA"/>
</dbReference>
<evidence type="ECO:0000313" key="3">
    <source>
        <dbReference type="Proteomes" id="UP000064967"/>
    </source>
</evidence>
<proteinExistence type="predicted"/>
<accession>A0A0K1PJP2</accession>
<feature type="region of interest" description="Disordered" evidence="1">
    <location>
        <begin position="30"/>
        <end position="49"/>
    </location>
</feature>
<organism evidence="2 3">
    <name type="scientific">Labilithrix luteola</name>
    <dbReference type="NCBI Taxonomy" id="1391654"/>
    <lineage>
        <taxon>Bacteria</taxon>
        <taxon>Pseudomonadati</taxon>
        <taxon>Myxococcota</taxon>
        <taxon>Polyangia</taxon>
        <taxon>Polyangiales</taxon>
        <taxon>Labilitrichaceae</taxon>
        <taxon>Labilithrix</taxon>
    </lineage>
</organism>
<dbReference type="Proteomes" id="UP000064967">
    <property type="component" value="Chromosome"/>
</dbReference>
<dbReference type="KEGG" id="llu:AKJ09_00399"/>
<protein>
    <submittedName>
        <fullName evidence="2">Uncharacterized protein</fullName>
    </submittedName>
</protein>
<gene>
    <name evidence="2" type="ORF">AKJ09_00399</name>
</gene>
<name>A0A0K1PJP2_9BACT</name>
<dbReference type="STRING" id="1391654.AKJ09_00399"/>